<dbReference type="SMART" id="SM00086">
    <property type="entry name" value="PAC"/>
    <property type="match status" value="1"/>
</dbReference>
<dbReference type="InterPro" id="IPR001610">
    <property type="entry name" value="PAC"/>
</dbReference>
<evidence type="ECO:0000256" key="7">
    <source>
        <dbReference type="SAM" id="Coils"/>
    </source>
</evidence>
<evidence type="ECO:0000259" key="9">
    <source>
        <dbReference type="PROSITE" id="PS50110"/>
    </source>
</evidence>
<feature type="domain" description="PAS" evidence="10">
    <location>
        <begin position="54"/>
        <end position="124"/>
    </location>
</feature>
<protein>
    <recommendedName>
        <fullName evidence="2">histidine kinase</fullName>
        <ecNumber evidence="2">2.7.13.3</ecNumber>
    </recommendedName>
</protein>
<dbReference type="PROSITE" id="PS50112">
    <property type="entry name" value="PAS"/>
    <property type="match status" value="1"/>
</dbReference>
<dbReference type="InterPro" id="IPR013656">
    <property type="entry name" value="PAS_4"/>
</dbReference>
<evidence type="ECO:0000256" key="5">
    <source>
        <dbReference type="ARBA" id="ARBA00022777"/>
    </source>
</evidence>
<dbReference type="GO" id="GO:0000155">
    <property type="term" value="F:phosphorelay sensor kinase activity"/>
    <property type="evidence" value="ECO:0007669"/>
    <property type="project" value="InterPro"/>
</dbReference>
<dbReference type="PROSITE" id="PS50113">
    <property type="entry name" value="PAC"/>
    <property type="match status" value="1"/>
</dbReference>
<dbReference type="InterPro" id="IPR011006">
    <property type="entry name" value="CheY-like_superfamily"/>
</dbReference>
<dbReference type="SUPFAM" id="SSF55874">
    <property type="entry name" value="ATPase domain of HSP90 chaperone/DNA topoisomerase II/histidine kinase"/>
    <property type="match status" value="1"/>
</dbReference>
<dbReference type="NCBIfam" id="TIGR00229">
    <property type="entry name" value="sensory_box"/>
    <property type="match status" value="1"/>
</dbReference>
<dbReference type="Pfam" id="PF00072">
    <property type="entry name" value="Response_reg"/>
    <property type="match status" value="1"/>
</dbReference>
<keyword evidence="5 12" id="KW-0418">Kinase</keyword>
<dbReference type="CDD" id="cd00082">
    <property type="entry name" value="HisKA"/>
    <property type="match status" value="1"/>
</dbReference>
<dbReference type="PANTHER" id="PTHR43047">
    <property type="entry name" value="TWO-COMPONENT HISTIDINE PROTEIN KINASE"/>
    <property type="match status" value="1"/>
</dbReference>
<gene>
    <name evidence="12" type="ORF">Asru_0002_01</name>
</gene>
<reference evidence="12 13" key="1">
    <citation type="submission" date="2012-11" db="EMBL/GenBank/DDBJ databases">
        <title>Whole genome sequence of Acidisphaera rubrifaciens HS-AP3.</title>
        <authorList>
            <person name="Azuma Y."/>
            <person name="Higashiura N."/>
            <person name="Hirakawa H."/>
            <person name="Matsushita K."/>
        </authorList>
    </citation>
    <scope>NUCLEOTIDE SEQUENCE [LARGE SCALE GENOMIC DNA]</scope>
    <source>
        <strain evidence="12 13">HS-AP3</strain>
    </source>
</reference>
<dbReference type="SMART" id="SM00388">
    <property type="entry name" value="HisKA"/>
    <property type="match status" value="1"/>
</dbReference>
<keyword evidence="13" id="KW-1185">Reference proteome</keyword>
<dbReference type="Proteomes" id="UP000032680">
    <property type="component" value="Unassembled WGS sequence"/>
</dbReference>
<name>A0A0D6P371_9PROT</name>
<evidence type="ECO:0000313" key="12">
    <source>
        <dbReference type="EMBL" id="GAN75786.1"/>
    </source>
</evidence>
<dbReference type="InterPro" id="IPR005467">
    <property type="entry name" value="His_kinase_dom"/>
</dbReference>
<dbReference type="SUPFAM" id="SSF52172">
    <property type="entry name" value="CheY-like"/>
    <property type="match status" value="1"/>
</dbReference>
<proteinExistence type="predicted"/>
<evidence type="ECO:0000256" key="1">
    <source>
        <dbReference type="ARBA" id="ARBA00000085"/>
    </source>
</evidence>
<feature type="domain" description="Response regulatory" evidence="9">
    <location>
        <begin position="461"/>
        <end position="578"/>
    </location>
</feature>
<dbReference type="EC" id="2.7.13.3" evidence="2"/>
<dbReference type="Gene3D" id="1.10.287.130">
    <property type="match status" value="1"/>
</dbReference>
<dbReference type="InterPro" id="IPR000014">
    <property type="entry name" value="PAS"/>
</dbReference>
<dbReference type="AlphaFoldDB" id="A0A0D6P371"/>
<dbReference type="PRINTS" id="PR00344">
    <property type="entry name" value="BCTRLSENSOR"/>
</dbReference>
<evidence type="ECO:0000259" key="10">
    <source>
        <dbReference type="PROSITE" id="PS50112"/>
    </source>
</evidence>
<dbReference type="InterPro" id="IPR000700">
    <property type="entry name" value="PAS-assoc_C"/>
</dbReference>
<keyword evidence="4" id="KW-0808">Transferase</keyword>
<comment type="caution">
    <text evidence="12">The sequence shown here is derived from an EMBL/GenBank/DDBJ whole genome shotgun (WGS) entry which is preliminary data.</text>
</comment>
<dbReference type="SUPFAM" id="SSF47384">
    <property type="entry name" value="Homodimeric domain of signal transducing histidine kinase"/>
    <property type="match status" value="1"/>
</dbReference>
<organism evidence="12 13">
    <name type="scientific">Acidisphaera rubrifaciens HS-AP3</name>
    <dbReference type="NCBI Taxonomy" id="1231350"/>
    <lineage>
        <taxon>Bacteria</taxon>
        <taxon>Pseudomonadati</taxon>
        <taxon>Pseudomonadota</taxon>
        <taxon>Alphaproteobacteria</taxon>
        <taxon>Acetobacterales</taxon>
        <taxon>Acetobacteraceae</taxon>
        <taxon>Acidisphaera</taxon>
    </lineage>
</organism>
<dbReference type="PANTHER" id="PTHR43047:SF72">
    <property type="entry name" value="OSMOSENSING HISTIDINE PROTEIN KINASE SLN1"/>
    <property type="match status" value="1"/>
</dbReference>
<dbReference type="Pfam" id="PF08448">
    <property type="entry name" value="PAS_4"/>
    <property type="match status" value="1"/>
</dbReference>
<dbReference type="GO" id="GO:0009927">
    <property type="term" value="F:histidine phosphotransfer kinase activity"/>
    <property type="evidence" value="ECO:0007669"/>
    <property type="project" value="TreeGrafter"/>
</dbReference>
<dbReference type="CDD" id="cd00130">
    <property type="entry name" value="PAS"/>
    <property type="match status" value="1"/>
</dbReference>
<evidence type="ECO:0000256" key="4">
    <source>
        <dbReference type="ARBA" id="ARBA00022679"/>
    </source>
</evidence>
<feature type="modified residue" description="4-aspartylphosphate" evidence="6">
    <location>
        <position position="511"/>
    </location>
</feature>
<evidence type="ECO:0000259" key="11">
    <source>
        <dbReference type="PROSITE" id="PS50113"/>
    </source>
</evidence>
<dbReference type="GO" id="GO:0005886">
    <property type="term" value="C:plasma membrane"/>
    <property type="evidence" value="ECO:0007669"/>
    <property type="project" value="TreeGrafter"/>
</dbReference>
<dbReference type="Pfam" id="PF00512">
    <property type="entry name" value="HisKA"/>
    <property type="match status" value="1"/>
</dbReference>
<sequence length="591" mass="62523">MPRPVALPIVAVQQAHERIREAAERLARQESDRSTLLAQLEDRVTARTGELAASEARFRLLAETTTDMIVLVDADGGFRYVSPAAETLVGARPETLIGCRLSDLTIAADLPEVVAFKRALLDGETVAPCIFRLRAADGRIVWVEAAGRRVSDEEGGVGPTGSVITLRDVSERKADEERIARAAAAAQAADRAKSEFLARMSHELRTPLNAVMGFAELLTHDRSLNAAQSEWAGHIVSGGRQLLRLIEDVLDLARIEAGRLKVEIGDVAVAPLLEEAMHMLRPAAEAHGVRLTADPVAADVVVRADRGRLLQVLLNLGSNAIKYNRAGGHVRLSVGSAPATGDAADEEAATASEDAAVGEAASGWLRFVVADDGPGIPVGKLRDIFRPFSRLNEGRGRVKGTGIGLSITQQLVGLMHGRIDVVSDTGQGAVFTVHLPGGLAAAPTGAEGQADASATTSLDFSILYIEDTDSATQLMHAIVGFIPGARLLTAASGIEGVRMAQDSRPDCIITDIRLPDLDGFKVLAALRNHPTTADIPVIAVSGEAMPDSVALGRSVGFFAYVTKPFRLDDLIEVLGAVRGRVAGRTRLETAA</sequence>
<dbReference type="InterPro" id="IPR004358">
    <property type="entry name" value="Sig_transdc_His_kin-like_C"/>
</dbReference>
<keyword evidence="7" id="KW-0175">Coiled coil</keyword>
<dbReference type="Gene3D" id="3.30.565.10">
    <property type="entry name" value="Histidine kinase-like ATPase, C-terminal domain"/>
    <property type="match status" value="1"/>
</dbReference>
<dbReference type="PROSITE" id="PS50109">
    <property type="entry name" value="HIS_KIN"/>
    <property type="match status" value="1"/>
</dbReference>
<dbReference type="Pfam" id="PF02518">
    <property type="entry name" value="HATPase_c"/>
    <property type="match status" value="1"/>
</dbReference>
<feature type="coiled-coil region" evidence="7">
    <location>
        <begin position="9"/>
        <end position="39"/>
    </location>
</feature>
<dbReference type="InterPro" id="IPR003661">
    <property type="entry name" value="HisK_dim/P_dom"/>
</dbReference>
<dbReference type="InterPro" id="IPR003594">
    <property type="entry name" value="HATPase_dom"/>
</dbReference>
<dbReference type="EMBL" id="BANB01000002">
    <property type="protein sequence ID" value="GAN75786.1"/>
    <property type="molecule type" value="Genomic_DNA"/>
</dbReference>
<evidence type="ECO:0000256" key="6">
    <source>
        <dbReference type="PROSITE-ProRule" id="PRU00169"/>
    </source>
</evidence>
<dbReference type="InterPro" id="IPR036890">
    <property type="entry name" value="HATPase_C_sf"/>
</dbReference>
<accession>A0A0D6P371</accession>
<dbReference type="SUPFAM" id="SSF55785">
    <property type="entry name" value="PYP-like sensor domain (PAS domain)"/>
    <property type="match status" value="1"/>
</dbReference>
<dbReference type="PROSITE" id="PS50110">
    <property type="entry name" value="RESPONSE_REGULATORY"/>
    <property type="match status" value="1"/>
</dbReference>
<dbReference type="SMART" id="SM00091">
    <property type="entry name" value="PAS"/>
    <property type="match status" value="1"/>
</dbReference>
<dbReference type="InterPro" id="IPR001789">
    <property type="entry name" value="Sig_transdc_resp-reg_receiver"/>
</dbReference>
<dbReference type="SMART" id="SM00387">
    <property type="entry name" value="HATPase_c"/>
    <property type="match status" value="1"/>
</dbReference>
<feature type="domain" description="Histidine kinase" evidence="8">
    <location>
        <begin position="199"/>
        <end position="439"/>
    </location>
</feature>
<comment type="catalytic activity">
    <reaction evidence="1">
        <text>ATP + protein L-histidine = ADP + protein N-phospho-L-histidine.</text>
        <dbReference type="EC" id="2.7.13.3"/>
    </reaction>
</comment>
<dbReference type="Gene3D" id="3.30.450.20">
    <property type="entry name" value="PAS domain"/>
    <property type="match status" value="1"/>
</dbReference>
<dbReference type="InterPro" id="IPR035965">
    <property type="entry name" value="PAS-like_dom_sf"/>
</dbReference>
<dbReference type="Gene3D" id="3.40.50.2300">
    <property type="match status" value="1"/>
</dbReference>
<evidence type="ECO:0000256" key="2">
    <source>
        <dbReference type="ARBA" id="ARBA00012438"/>
    </source>
</evidence>
<dbReference type="InterPro" id="IPR036097">
    <property type="entry name" value="HisK_dim/P_sf"/>
</dbReference>
<feature type="domain" description="PAC" evidence="11">
    <location>
        <begin position="127"/>
        <end position="181"/>
    </location>
</feature>
<dbReference type="SMART" id="SM00448">
    <property type="entry name" value="REC"/>
    <property type="match status" value="1"/>
</dbReference>
<evidence type="ECO:0000259" key="8">
    <source>
        <dbReference type="PROSITE" id="PS50109"/>
    </source>
</evidence>
<evidence type="ECO:0000256" key="3">
    <source>
        <dbReference type="ARBA" id="ARBA00022553"/>
    </source>
</evidence>
<keyword evidence="3 6" id="KW-0597">Phosphoprotein</keyword>
<evidence type="ECO:0000313" key="13">
    <source>
        <dbReference type="Proteomes" id="UP000032680"/>
    </source>
</evidence>